<keyword evidence="2" id="KW-0560">Oxidoreductase</keyword>
<dbReference type="RefSeq" id="WP_178358097.1">
    <property type="nucleotide sequence ID" value="NZ_JABFYL010000018.1"/>
</dbReference>
<evidence type="ECO:0000256" key="1">
    <source>
        <dbReference type="ARBA" id="ARBA00006484"/>
    </source>
</evidence>
<dbReference type="PRINTS" id="PR00081">
    <property type="entry name" value="GDHRDH"/>
</dbReference>
<dbReference type="AlphaFoldDB" id="A0A850PHU3"/>
<dbReference type="PRINTS" id="PR00080">
    <property type="entry name" value="SDRFAMILY"/>
</dbReference>
<dbReference type="GO" id="GO:0016491">
    <property type="term" value="F:oxidoreductase activity"/>
    <property type="evidence" value="ECO:0007669"/>
    <property type="project" value="UniProtKB-KW"/>
</dbReference>
<sequence length="260" mass="26603">MGTSAPEHYTHTSPKPLTGHRALVTGGSRGIGAAIVRRLAGDGASVAFTYNSSPERAQEVVALASESGSTVAALHADSADAEAMRGAVDETARRLGGLDILVNNAGVAHMAPIESFPLDEFDRLVAVNVRGVFTAVQAAVPHMDGGGRIITIGSVSGDRVNVPNLSVYAMTKAAVSGLTKGLARELGPRGITVNNIAVGPTATEMNPDDDGDLARVNRASLAIGRYGQAHEIASVVAHLALPESGYVTGATWTVDGGFNA</sequence>
<evidence type="ECO:0000259" key="3">
    <source>
        <dbReference type="SMART" id="SM00822"/>
    </source>
</evidence>
<dbReference type="PROSITE" id="PS00061">
    <property type="entry name" value="ADH_SHORT"/>
    <property type="match status" value="1"/>
</dbReference>
<dbReference type="InterPro" id="IPR020904">
    <property type="entry name" value="Sc_DH/Rdtase_CS"/>
</dbReference>
<gene>
    <name evidence="4" type="ORF">HLY00_21</name>
</gene>
<dbReference type="InterPro" id="IPR057326">
    <property type="entry name" value="KR_dom"/>
</dbReference>
<dbReference type="InterPro" id="IPR002347">
    <property type="entry name" value="SDR_fam"/>
</dbReference>
<dbReference type="EMBL" id="JABFYL010000018">
    <property type="protein sequence ID" value="NVN49722.1"/>
    <property type="molecule type" value="Genomic_DNA"/>
</dbReference>
<comment type="caution">
    <text evidence="4">The sequence shown here is derived from an EMBL/GenBank/DDBJ whole genome shotgun (WGS) entry which is preliminary data.</text>
</comment>
<organism evidence="4 5">
    <name type="scientific">Mycolicibacterium hippocampi</name>
    <dbReference type="NCBI Taxonomy" id="659824"/>
    <lineage>
        <taxon>Bacteria</taxon>
        <taxon>Bacillati</taxon>
        <taxon>Actinomycetota</taxon>
        <taxon>Actinomycetes</taxon>
        <taxon>Mycobacteriales</taxon>
        <taxon>Mycobacteriaceae</taxon>
        <taxon>Mycolicibacterium</taxon>
    </lineage>
</organism>
<dbReference type="CDD" id="cd05233">
    <property type="entry name" value="SDR_c"/>
    <property type="match status" value="1"/>
</dbReference>
<dbReference type="FunFam" id="3.40.50.720:FF:000084">
    <property type="entry name" value="Short-chain dehydrogenase reductase"/>
    <property type="match status" value="1"/>
</dbReference>
<comment type="similarity">
    <text evidence="1">Belongs to the short-chain dehydrogenases/reductases (SDR) family.</text>
</comment>
<name>A0A850PHU3_9MYCO</name>
<dbReference type="PANTHER" id="PTHR43639">
    <property type="entry name" value="OXIDOREDUCTASE, SHORT-CHAIN DEHYDROGENASE/REDUCTASE FAMILY (AFU_ORTHOLOGUE AFUA_5G02870)"/>
    <property type="match status" value="1"/>
</dbReference>
<evidence type="ECO:0000313" key="5">
    <source>
        <dbReference type="Proteomes" id="UP000570517"/>
    </source>
</evidence>
<evidence type="ECO:0000256" key="2">
    <source>
        <dbReference type="ARBA" id="ARBA00023002"/>
    </source>
</evidence>
<dbReference type="PANTHER" id="PTHR43639:SF1">
    <property type="entry name" value="SHORT-CHAIN DEHYDROGENASE_REDUCTASE FAMILY PROTEIN"/>
    <property type="match status" value="1"/>
</dbReference>
<dbReference type="SMART" id="SM00822">
    <property type="entry name" value="PKS_KR"/>
    <property type="match status" value="1"/>
</dbReference>
<dbReference type="Gene3D" id="3.40.50.720">
    <property type="entry name" value="NAD(P)-binding Rossmann-like Domain"/>
    <property type="match status" value="1"/>
</dbReference>
<accession>A0A850PHU3</accession>
<evidence type="ECO:0000313" key="4">
    <source>
        <dbReference type="EMBL" id="NVN49722.1"/>
    </source>
</evidence>
<dbReference type="InterPro" id="IPR036291">
    <property type="entry name" value="NAD(P)-bd_dom_sf"/>
</dbReference>
<feature type="domain" description="Ketoreductase" evidence="3">
    <location>
        <begin position="20"/>
        <end position="199"/>
    </location>
</feature>
<keyword evidence="5" id="KW-1185">Reference proteome</keyword>
<dbReference type="SUPFAM" id="SSF51735">
    <property type="entry name" value="NAD(P)-binding Rossmann-fold domains"/>
    <property type="match status" value="1"/>
</dbReference>
<proteinExistence type="inferred from homology"/>
<dbReference type="Proteomes" id="UP000570517">
    <property type="component" value="Unassembled WGS sequence"/>
</dbReference>
<dbReference type="Pfam" id="PF13561">
    <property type="entry name" value="adh_short_C2"/>
    <property type="match status" value="1"/>
</dbReference>
<protein>
    <recommendedName>
        <fullName evidence="3">Ketoreductase domain-containing protein</fullName>
    </recommendedName>
</protein>
<reference evidence="4 5" key="1">
    <citation type="submission" date="2020-05" db="EMBL/GenBank/DDBJ databases">
        <title>Draft genome sequence of Mycobacterium hippocampi DL, isolated from European seabass, Dicentrarchus labrax, reared in fish farms.</title>
        <authorList>
            <person name="Stathopoulou P."/>
            <person name="Asimakis E."/>
            <person name="Tzokas K."/>
            <person name="Batargias C."/>
            <person name="Tsiamis G."/>
        </authorList>
    </citation>
    <scope>NUCLEOTIDE SEQUENCE [LARGE SCALE GENOMIC DNA]</scope>
    <source>
        <strain evidence="4 5">DL</strain>
    </source>
</reference>